<dbReference type="Gene3D" id="3.40.50.300">
    <property type="entry name" value="P-loop containing nucleotide triphosphate hydrolases"/>
    <property type="match status" value="2"/>
</dbReference>
<evidence type="ECO:0000313" key="14">
    <source>
        <dbReference type="EMBL" id="ELR18613.1"/>
    </source>
</evidence>
<evidence type="ECO:0000256" key="9">
    <source>
        <dbReference type="ARBA" id="ARBA00023306"/>
    </source>
</evidence>
<evidence type="ECO:0000256" key="4">
    <source>
        <dbReference type="ARBA" id="ARBA00022454"/>
    </source>
</evidence>
<proteinExistence type="inferred from homology"/>
<evidence type="ECO:0000256" key="10">
    <source>
        <dbReference type="PIRNR" id="PIRNR005719"/>
    </source>
</evidence>
<accession>L8H1I6</accession>
<dbReference type="Pfam" id="PF06470">
    <property type="entry name" value="SMC_hinge"/>
    <property type="match status" value="1"/>
</dbReference>
<dbReference type="InterPro" id="IPR010935">
    <property type="entry name" value="SMC_hinge"/>
</dbReference>
<keyword evidence="7 11" id="KW-0175">Coiled coil</keyword>
<keyword evidence="8 10" id="KW-0539">Nucleus</keyword>
<dbReference type="SMART" id="SM00968">
    <property type="entry name" value="SMC_hinge"/>
    <property type="match status" value="1"/>
</dbReference>
<evidence type="ECO:0000256" key="5">
    <source>
        <dbReference type="ARBA" id="ARBA00022618"/>
    </source>
</evidence>
<dbReference type="GO" id="GO:0016887">
    <property type="term" value="F:ATP hydrolysis activity"/>
    <property type="evidence" value="ECO:0007669"/>
    <property type="project" value="InterPro"/>
</dbReference>
<protein>
    <recommendedName>
        <fullName evidence="10">Structural maintenance of chromosomes protein</fullName>
    </recommendedName>
</protein>
<evidence type="ECO:0000256" key="3">
    <source>
        <dbReference type="ARBA" id="ARBA00005597"/>
    </source>
</evidence>
<reference evidence="14 15" key="1">
    <citation type="journal article" date="2013" name="Genome Biol.">
        <title>Genome of Acanthamoeba castellanii highlights extensive lateral gene transfer and early evolution of tyrosine kinase signaling.</title>
        <authorList>
            <person name="Clarke M."/>
            <person name="Lohan A.J."/>
            <person name="Liu B."/>
            <person name="Lagkouvardos I."/>
            <person name="Roy S."/>
            <person name="Zafar N."/>
            <person name="Bertelli C."/>
            <person name="Schilde C."/>
            <person name="Kianianmomeni A."/>
            <person name="Burglin T.R."/>
            <person name="Frech C."/>
            <person name="Turcotte B."/>
            <person name="Kopec K.O."/>
            <person name="Synnott J.M."/>
            <person name="Choo C."/>
            <person name="Paponov I."/>
            <person name="Finkler A."/>
            <person name="Soon Heng Tan C."/>
            <person name="Hutchins A.P."/>
            <person name="Weinmeier T."/>
            <person name="Rattei T."/>
            <person name="Chu J.S."/>
            <person name="Gimenez G."/>
            <person name="Irimia M."/>
            <person name="Rigden D.J."/>
            <person name="Fitzpatrick D.A."/>
            <person name="Lorenzo-Morales J."/>
            <person name="Bateman A."/>
            <person name="Chiu C.H."/>
            <person name="Tang P."/>
            <person name="Hegemann P."/>
            <person name="Fromm H."/>
            <person name="Raoult D."/>
            <person name="Greub G."/>
            <person name="Miranda-Saavedra D."/>
            <person name="Chen N."/>
            <person name="Nash P."/>
            <person name="Ginger M.L."/>
            <person name="Horn M."/>
            <person name="Schaap P."/>
            <person name="Caler L."/>
            <person name="Loftus B."/>
        </authorList>
    </citation>
    <scope>NUCLEOTIDE SEQUENCE [LARGE SCALE GENOMIC DNA]</scope>
    <source>
        <strain evidence="14 15">Neff</strain>
    </source>
</reference>
<gene>
    <name evidence="14" type="ORF">ACA1_155700</name>
</gene>
<evidence type="ECO:0000256" key="12">
    <source>
        <dbReference type="SAM" id="MobiDB-lite"/>
    </source>
</evidence>
<dbReference type="GO" id="GO:0008278">
    <property type="term" value="C:cohesin complex"/>
    <property type="evidence" value="ECO:0007669"/>
    <property type="project" value="InterPro"/>
</dbReference>
<dbReference type="RefSeq" id="XP_004340652.1">
    <property type="nucleotide sequence ID" value="XM_004340604.1"/>
</dbReference>
<comment type="similarity">
    <text evidence="3">Belongs to the SMC family. SMC1 subfamily.</text>
</comment>
<dbReference type="GO" id="GO:0005524">
    <property type="term" value="F:ATP binding"/>
    <property type="evidence" value="ECO:0007669"/>
    <property type="project" value="InterPro"/>
</dbReference>
<dbReference type="SUPFAM" id="SSF52540">
    <property type="entry name" value="P-loop containing nucleoside triphosphate hydrolases"/>
    <property type="match status" value="1"/>
</dbReference>
<dbReference type="InterPro" id="IPR027417">
    <property type="entry name" value="P-loop_NTPase"/>
</dbReference>
<dbReference type="GeneID" id="14919370"/>
<feature type="coiled-coil region" evidence="11">
    <location>
        <begin position="171"/>
        <end position="279"/>
    </location>
</feature>
<evidence type="ECO:0000256" key="8">
    <source>
        <dbReference type="ARBA" id="ARBA00023242"/>
    </source>
</evidence>
<dbReference type="GO" id="GO:0003677">
    <property type="term" value="F:DNA binding"/>
    <property type="evidence" value="ECO:0007669"/>
    <property type="project" value="TreeGrafter"/>
</dbReference>
<keyword evidence="4" id="KW-0158">Chromosome</keyword>
<organism evidence="14 15">
    <name type="scientific">Acanthamoeba castellanii (strain ATCC 30010 / Neff)</name>
    <dbReference type="NCBI Taxonomy" id="1257118"/>
    <lineage>
        <taxon>Eukaryota</taxon>
        <taxon>Amoebozoa</taxon>
        <taxon>Discosea</taxon>
        <taxon>Longamoebia</taxon>
        <taxon>Centramoebida</taxon>
        <taxon>Acanthamoebidae</taxon>
        <taxon>Acanthamoeba</taxon>
    </lineage>
</organism>
<dbReference type="PIRSF" id="PIRSF005719">
    <property type="entry name" value="SMC"/>
    <property type="match status" value="1"/>
</dbReference>
<dbReference type="CDD" id="cd03275">
    <property type="entry name" value="ABC_SMC1_euk"/>
    <property type="match status" value="1"/>
</dbReference>
<dbReference type="Gene3D" id="3.30.70.1620">
    <property type="match status" value="1"/>
</dbReference>
<dbReference type="InterPro" id="IPR024704">
    <property type="entry name" value="SMC"/>
</dbReference>
<dbReference type="AlphaFoldDB" id="L8H1I6"/>
<dbReference type="STRING" id="1257118.L8H1I6"/>
<dbReference type="PANTHER" id="PTHR18937:SF12">
    <property type="entry name" value="STRUCTURAL MAINTENANCE OF CHROMOSOMES PROTEIN"/>
    <property type="match status" value="1"/>
</dbReference>
<dbReference type="Pfam" id="PF02463">
    <property type="entry name" value="SMC_N"/>
    <property type="match status" value="1"/>
</dbReference>
<dbReference type="OrthoDB" id="5575062at2759"/>
<keyword evidence="5" id="KW-0132">Cell division</keyword>
<dbReference type="PANTHER" id="PTHR18937">
    <property type="entry name" value="STRUCTURAL MAINTENANCE OF CHROMOSOMES SMC FAMILY MEMBER"/>
    <property type="match status" value="1"/>
</dbReference>
<dbReference type="GO" id="GO:0051301">
    <property type="term" value="P:cell division"/>
    <property type="evidence" value="ECO:0007669"/>
    <property type="project" value="UniProtKB-KW"/>
</dbReference>
<dbReference type="Gene3D" id="1.20.1060.20">
    <property type="match status" value="1"/>
</dbReference>
<evidence type="ECO:0000256" key="6">
    <source>
        <dbReference type="ARBA" id="ARBA00022776"/>
    </source>
</evidence>
<keyword evidence="9" id="KW-0131">Cell cycle</keyword>
<comment type="subcellular location">
    <subcellularLocation>
        <location evidence="2">Chromosome</location>
    </subcellularLocation>
    <subcellularLocation>
        <location evidence="1 10">Nucleus</location>
    </subcellularLocation>
</comment>
<evidence type="ECO:0000256" key="7">
    <source>
        <dbReference type="ARBA" id="ARBA00023054"/>
    </source>
</evidence>
<feature type="compositionally biased region" description="Basic and acidic residues" evidence="12">
    <location>
        <begin position="383"/>
        <end position="392"/>
    </location>
</feature>
<dbReference type="GO" id="GO:0007062">
    <property type="term" value="P:sister chromatid cohesion"/>
    <property type="evidence" value="ECO:0007669"/>
    <property type="project" value="InterPro"/>
</dbReference>
<evidence type="ECO:0000259" key="13">
    <source>
        <dbReference type="SMART" id="SM00968"/>
    </source>
</evidence>
<dbReference type="SUPFAM" id="SSF75553">
    <property type="entry name" value="Smc hinge domain"/>
    <property type="match status" value="1"/>
</dbReference>
<sequence>MPQSGRIERIEVFNFKSYKGEQTIGPFHKFSAVIGPNGAGKSNLMDAVSFVLGVKTKQLRGTRLRDLVYRVEGDQMEGTEEERAWVQLVFLHGPEGEERELVFRREITPAGSSEYSINGKVVSWDAYDARLQKFGILVKARNFLVFQGDVESIASKSPKELTALIESISGSDQLSEEYDRLADDKNKAEENTIFNFQKRKGISAEKKQYKEQKEEAERFNELVKTQRDVLLEYMLFQFFHIEKNLSKDRKLVENGNKQLEDLDKSRDDVEKRFKKMKARQAKSHQKTLDLEKQLRQKERELRKKSPDLIKNQEEIAHITQRLESSVKSAKKQQADFDEQRNEINALETELDEVRKKASDFEAQVQEREAQEKLVLSEEQQEEYNNRKQEAGRETAPIKQELEGLIRQQRLDSEMRDTSEAKLRDLQARKKHLAETEEQYERRYSKVQEFIDQTEAKKRELEEELASVSAANKAASEQQEKLMAQLEDIHEQLNEAKVDIRSDQREIRFREALESMKRIFPGVIGRMVDLVEPQARQYHVAVSVVLGRNMEAIVVDDAKTAEECINYLKEQRVGTATFLPLSSLKVKPIHERLRNQLATSKSAKLIIDLLKFDSRIQKAVLYAVGNTVYCDTLDEAKTLAFDRAQPLRTVSKNGTLIRKSGLMTGGPGIGAKAKKWDEKKVEGLKKKRDKYITELQEVGRTLRGVTREQQLTSQTQGLQGRLDNFKIDLGLTKDKLTRTREERESVEAEIETLEEQLARLTKAIEAREATIAAQTARIHEIEDEQFRAFSEQVGVTNIRDYEEKREAWEKEKAEKRLMLGNQISLLENQLKYEQNRDVETSLNNLKQRIKDDKAALKELEKSIKVLQKEENKEKKETDELKRQRDEAKKEVESLEGELQDIKKKLNGLIEQAGKQHKHLTALETEMDQLRMRRHNLYQRCKVDNIALPQLTEEGAEEIPSLGVEFPSEEMELATQDVREMTEKEDDINLDFSKLSKKLQTIPKDEEGRVKQELEQKLQGINLAMQKMAPNLRATDHFNEVETRLRTTEDEFEDARTRAKEAAERFAAKKQERYDTFMKAYNHIAENIDTIYKALTRSTSHVGGTAFLNLENPDEPYLHGIKYNAMPPLKRFRDIEQLSGGERTVAALALLFAIHSYQPSPFFVLDEVDAALDNHNIAKVVRYIRSRVEDDDLQCIVISLKDTFYSRADALVGIYRDQDLDCSGTVTLSLEDYPDGKTDETY</sequence>
<feature type="region of interest" description="Disordered" evidence="12">
    <location>
        <begin position="371"/>
        <end position="393"/>
    </location>
</feature>
<feature type="coiled-coil region" evidence="11">
    <location>
        <begin position="1036"/>
        <end position="1070"/>
    </location>
</feature>
<dbReference type="VEuPathDB" id="AmoebaDB:ACA1_155700"/>
<feature type="region of interest" description="Disordered" evidence="12">
    <location>
        <begin position="869"/>
        <end position="888"/>
    </location>
</feature>
<dbReference type="InterPro" id="IPR036277">
    <property type="entry name" value="SMC_hinge_sf"/>
</dbReference>
<dbReference type="InterPro" id="IPR003395">
    <property type="entry name" value="RecF/RecN/SMC_N"/>
</dbReference>
<dbReference type="OMA" id="KHMDFQR"/>
<feature type="domain" description="SMC hinge" evidence="13">
    <location>
        <begin position="520"/>
        <end position="639"/>
    </location>
</feature>
<dbReference type="Proteomes" id="UP000011083">
    <property type="component" value="Unassembled WGS sequence"/>
</dbReference>
<evidence type="ECO:0000256" key="2">
    <source>
        <dbReference type="ARBA" id="ARBA00004286"/>
    </source>
</evidence>
<dbReference type="EMBL" id="KB007951">
    <property type="protein sequence ID" value="ELR18613.1"/>
    <property type="molecule type" value="Genomic_DNA"/>
</dbReference>
<evidence type="ECO:0000256" key="11">
    <source>
        <dbReference type="SAM" id="Coils"/>
    </source>
</evidence>
<dbReference type="KEGG" id="acan:ACA1_155700"/>
<keyword evidence="6" id="KW-0498">Mitosis</keyword>
<name>L8H1I6_ACACF</name>
<keyword evidence="15" id="KW-1185">Reference proteome</keyword>
<dbReference type="InterPro" id="IPR028468">
    <property type="entry name" value="Smc1_ABC"/>
</dbReference>
<evidence type="ECO:0000313" key="15">
    <source>
        <dbReference type="Proteomes" id="UP000011083"/>
    </source>
</evidence>
<dbReference type="GO" id="GO:0005634">
    <property type="term" value="C:nucleus"/>
    <property type="evidence" value="ECO:0007669"/>
    <property type="project" value="UniProtKB-SubCell"/>
</dbReference>
<evidence type="ECO:0000256" key="1">
    <source>
        <dbReference type="ARBA" id="ARBA00004123"/>
    </source>
</evidence>